<dbReference type="GO" id="GO:0000270">
    <property type="term" value="P:peptidoglycan metabolic process"/>
    <property type="evidence" value="ECO:0007669"/>
    <property type="project" value="UniProtKB-UniRule"/>
</dbReference>
<dbReference type="EC" id="4.2.2.-" evidence="4"/>
<reference evidence="8 9" key="1">
    <citation type="submission" date="2016-10" db="EMBL/GenBank/DDBJ databases">
        <authorList>
            <person name="de Groot N.N."/>
        </authorList>
    </citation>
    <scope>NUCLEOTIDE SEQUENCE [LARGE SCALE GENOMIC DNA]</scope>
    <source>
        <strain evidence="8 9">ATCC 700224</strain>
    </source>
</reference>
<dbReference type="InterPro" id="IPR012997">
    <property type="entry name" value="RplA"/>
</dbReference>
<keyword evidence="2 4" id="KW-0456">Lyase</keyword>
<keyword evidence="4" id="KW-1003">Cell membrane</keyword>
<evidence type="ECO:0000256" key="5">
    <source>
        <dbReference type="RuleBase" id="RU003495"/>
    </source>
</evidence>
<dbReference type="Gene3D" id="2.40.40.10">
    <property type="entry name" value="RlpA-like domain"/>
    <property type="match status" value="1"/>
</dbReference>
<comment type="function">
    <text evidence="4">Lytic transglycosylase with a strong preference for naked glycan strands that lack stem peptides.</text>
</comment>
<dbReference type="PROSITE" id="PS51724">
    <property type="entry name" value="SPOR"/>
    <property type="match status" value="1"/>
</dbReference>
<gene>
    <name evidence="4" type="primary">rlpA</name>
    <name evidence="8" type="ORF">SAMN05421720_101379</name>
</gene>
<keyword evidence="4" id="KW-0564">Palmitate</keyword>
<dbReference type="PANTHER" id="PTHR34183:SF1">
    <property type="entry name" value="ENDOLYTIC PEPTIDOGLYCAN TRANSGLYCOSYLASE RLPA"/>
    <property type="match status" value="1"/>
</dbReference>
<dbReference type="AlphaFoldDB" id="A0A1G6X5Q4"/>
<dbReference type="Proteomes" id="UP000199412">
    <property type="component" value="Unassembled WGS sequence"/>
</dbReference>
<evidence type="ECO:0000256" key="1">
    <source>
        <dbReference type="ARBA" id="ARBA00022729"/>
    </source>
</evidence>
<accession>A0A1G6X5Q4</accession>
<protein>
    <recommendedName>
        <fullName evidence="4">Endolytic peptidoglycan transglycosylase RlpA</fullName>
        <ecNumber evidence="4">4.2.2.-</ecNumber>
    </recommendedName>
</protein>
<dbReference type="Gene3D" id="3.30.70.1070">
    <property type="entry name" value="Sporulation related repeat"/>
    <property type="match status" value="1"/>
</dbReference>
<dbReference type="OrthoDB" id="9779128at2"/>
<dbReference type="Pfam" id="PF03330">
    <property type="entry name" value="DPBB_1"/>
    <property type="match status" value="1"/>
</dbReference>
<dbReference type="PROSITE" id="PS51257">
    <property type="entry name" value="PROKAR_LIPOPROTEIN"/>
    <property type="match status" value="1"/>
</dbReference>
<dbReference type="NCBIfam" id="TIGR00413">
    <property type="entry name" value="rlpA"/>
    <property type="match status" value="1"/>
</dbReference>
<dbReference type="PANTHER" id="PTHR34183">
    <property type="entry name" value="ENDOLYTIC PEPTIDOGLYCAN TRANSGLYCOSYLASE RLPA"/>
    <property type="match status" value="1"/>
</dbReference>
<dbReference type="SUPFAM" id="SSF50685">
    <property type="entry name" value="Barwin-like endoglucanases"/>
    <property type="match status" value="1"/>
</dbReference>
<dbReference type="SUPFAM" id="SSF110997">
    <property type="entry name" value="Sporulation related repeat"/>
    <property type="match status" value="1"/>
</dbReference>
<feature type="chain" id="PRO_5011802847" description="Endolytic peptidoglycan transglycosylase RlpA" evidence="6">
    <location>
        <begin position="21"/>
        <end position="288"/>
    </location>
</feature>
<evidence type="ECO:0000256" key="3">
    <source>
        <dbReference type="ARBA" id="ARBA00023316"/>
    </source>
</evidence>
<dbReference type="InterPro" id="IPR007730">
    <property type="entry name" value="SPOR-like_dom"/>
</dbReference>
<sequence>MTARPLTAPLFVLAAILGMAGCAETTLTIDAAKSLSNATTDSSSQAGHFKVGDPYTINGQHYVPRDDLAYNETGVASWYGPGFHGKSTANGERFDENALTAAHRTLPLPSMVQVTNLDNGRTVVLRVNDRGPFAKDRILDVSKRAAEVLGFRRRGKAPVRVTILAEESLALRTGGGPVAPSSAPPPVAAPTFQMATVYPNPGPGRAPTVMASADAWYIQAGAFSDTINARRVVSSLSALGPAHLSQTLQDGRPLTRVRIGPLPNTRDAARLLQQVQASGYPEARLVAD</sequence>
<evidence type="ECO:0000256" key="4">
    <source>
        <dbReference type="HAMAP-Rule" id="MF_02071"/>
    </source>
</evidence>
<keyword evidence="4 8" id="KW-0449">Lipoprotein</keyword>
<dbReference type="GO" id="GO:0071555">
    <property type="term" value="P:cell wall organization"/>
    <property type="evidence" value="ECO:0007669"/>
    <property type="project" value="UniProtKB-KW"/>
</dbReference>
<comment type="subcellular location">
    <subcellularLocation>
        <location evidence="4">Cell membrane</location>
        <topology evidence="4">Lipid-anchor</topology>
    </subcellularLocation>
</comment>
<evidence type="ECO:0000256" key="2">
    <source>
        <dbReference type="ARBA" id="ARBA00023239"/>
    </source>
</evidence>
<dbReference type="STRING" id="69960.SAMN05421720_101379"/>
<evidence type="ECO:0000313" key="8">
    <source>
        <dbReference type="EMBL" id="SDD73429.1"/>
    </source>
</evidence>
<dbReference type="Pfam" id="PF05036">
    <property type="entry name" value="SPOR"/>
    <property type="match status" value="1"/>
</dbReference>
<organism evidence="8 9">
    <name type="scientific">Rhodospira trueperi</name>
    <dbReference type="NCBI Taxonomy" id="69960"/>
    <lineage>
        <taxon>Bacteria</taxon>
        <taxon>Pseudomonadati</taxon>
        <taxon>Pseudomonadota</taxon>
        <taxon>Alphaproteobacteria</taxon>
        <taxon>Rhodospirillales</taxon>
        <taxon>Rhodospirillaceae</taxon>
        <taxon>Rhodospira</taxon>
    </lineage>
</organism>
<comment type="similarity">
    <text evidence="4 5">Belongs to the RlpA family.</text>
</comment>
<dbReference type="EMBL" id="FNAP01000001">
    <property type="protein sequence ID" value="SDD73429.1"/>
    <property type="molecule type" value="Genomic_DNA"/>
</dbReference>
<name>A0A1G6X5Q4_9PROT</name>
<evidence type="ECO:0000259" key="7">
    <source>
        <dbReference type="PROSITE" id="PS51724"/>
    </source>
</evidence>
<dbReference type="GO" id="GO:0008932">
    <property type="term" value="F:lytic endotransglycosylase activity"/>
    <property type="evidence" value="ECO:0007669"/>
    <property type="project" value="UniProtKB-UniRule"/>
</dbReference>
<proteinExistence type="inferred from homology"/>
<keyword evidence="3 4" id="KW-0961">Cell wall biogenesis/degradation</keyword>
<feature type="signal peptide" evidence="6">
    <location>
        <begin position="1"/>
        <end position="20"/>
    </location>
</feature>
<keyword evidence="9" id="KW-1185">Reference proteome</keyword>
<keyword evidence="4" id="KW-0472">Membrane</keyword>
<dbReference type="RefSeq" id="WP_092781226.1">
    <property type="nucleotide sequence ID" value="NZ_FNAP01000001.1"/>
</dbReference>
<evidence type="ECO:0000313" key="9">
    <source>
        <dbReference type="Proteomes" id="UP000199412"/>
    </source>
</evidence>
<feature type="domain" description="SPOR" evidence="7">
    <location>
        <begin position="210"/>
        <end position="288"/>
    </location>
</feature>
<keyword evidence="1 6" id="KW-0732">Signal</keyword>
<dbReference type="HAMAP" id="MF_02071">
    <property type="entry name" value="RlpA"/>
    <property type="match status" value="1"/>
</dbReference>
<dbReference type="InterPro" id="IPR009009">
    <property type="entry name" value="RlpA-like_DPBB"/>
</dbReference>
<dbReference type="GO" id="GO:0005886">
    <property type="term" value="C:plasma membrane"/>
    <property type="evidence" value="ECO:0007669"/>
    <property type="project" value="UniProtKB-SubCell"/>
</dbReference>
<dbReference type="InterPro" id="IPR036680">
    <property type="entry name" value="SPOR-like_sf"/>
</dbReference>
<dbReference type="InterPro" id="IPR034718">
    <property type="entry name" value="RlpA"/>
</dbReference>
<dbReference type="InterPro" id="IPR036908">
    <property type="entry name" value="RlpA-like_sf"/>
</dbReference>
<dbReference type="CDD" id="cd22268">
    <property type="entry name" value="DPBB_RlpA-like"/>
    <property type="match status" value="1"/>
</dbReference>
<dbReference type="GO" id="GO:0042834">
    <property type="term" value="F:peptidoglycan binding"/>
    <property type="evidence" value="ECO:0007669"/>
    <property type="project" value="InterPro"/>
</dbReference>
<evidence type="ECO:0000256" key="6">
    <source>
        <dbReference type="SAM" id="SignalP"/>
    </source>
</evidence>